<evidence type="ECO:0000256" key="6">
    <source>
        <dbReference type="ARBA" id="ARBA00018045"/>
    </source>
</evidence>
<evidence type="ECO:0000256" key="9">
    <source>
        <dbReference type="ARBA" id="ARBA00022691"/>
    </source>
</evidence>
<dbReference type="PANTHER" id="PTHR46529">
    <property type="entry name" value="TRNA WYBUTOSINE-SYNTHESIZING PROTEIN 4"/>
    <property type="match status" value="1"/>
</dbReference>
<keyword evidence="9" id="KW-0949">S-adenosyl-L-methionine</keyword>
<dbReference type="EMBL" id="KZ679009">
    <property type="protein sequence ID" value="PSS22136.1"/>
    <property type="molecule type" value="Genomic_DNA"/>
</dbReference>
<evidence type="ECO:0000256" key="15">
    <source>
        <dbReference type="ARBA" id="ARBA00049250"/>
    </source>
</evidence>
<dbReference type="GO" id="GO:0031591">
    <property type="term" value="P:wybutosine biosynthetic process"/>
    <property type="evidence" value="ECO:0007669"/>
    <property type="project" value="TreeGrafter"/>
</dbReference>
<sequence length="1038" mass="115678">MREQNVAPRISKPQSRGKAQIQDDSIMATNNSSIVSKRSVERLYFPNEPHYFRYFVKKPQRRAPLINRGYWLRMKAVDHVVRQFLETPSKKQKVVINLGCGYDPLPWQCLTRYPAACNGVKFIDVDYRELMVKKRDVVQRTKELTEMLTGVEVLAEGNMLLRSDQYLQLGCDLRDLSGLNQGLASAIDIENCQVLLVAEVSITYMNVEAADSLIQWAGKLPQAQFCLLEQLLPDGIDHPFAKTMMAHFNKLQTPLRAVEKYPTKSAQCQRFKSLGWSNTLAYNLWELWSSAGFLSPSERSSLDLIEPFDEWEEFALFGCHYILLVANNVSSFPETSAYGPPQSPTISKSLHAEVVYSETANAHGYRRFSAVLPVRSPTGLDDRVGNFAGMGLNNRLASYDVYSTDTIRDQPFDFIGSSTPSSRMCHTITDIGDAGALLVGGRTSPDNALSDCWVYHKWPRVWERVDDLPQPRYRHSAIYLGSGSVLISPGRSDSRSIGSTFFIWNRRFGWKKCACSSNEMPRATYGATFTVFTNSSASEQSISGRGLLAGGISEDGVVQQEIWEWELQSSFLGQEPTISFTRPLKIDGNSNQQATIARFGASTVNHDGRAYVVGGIIKDEILKWRNEVCSFPSQKNHSEFASPETLNFSSSNPRPLLIGHSVVSIGGSLLIMGGSAVCFSFGTFWNRGCYTVHVTGTTSTCQGQNAVKDPKASWKYLGTGAATITASASKQSSVPHNVDDCLVSVPRVRIKSQEEFNNILEARKPVILEGLNIGSCTEVWTPAYLKEKIGSQREVVVHQATSPHMDFQSKNFSYVSKTFGEFIEQADTGEKLYLRSLSSEKPSELPADIERDFPSIAADFKLPPELTTIIENAHSSPLRISGPVIMWLHYDVMANVLCQIRASKRLLLFPPSDIQYFQFEPGASSSSINVFDKLEEHVLAGAHPHEARLSPGDVLFLPPLWLHTAVPTSGMSVAVNVFFRNLPTGYAAGKDVYGNRDLQAYEKGRQDVAKITKSFDSLPADVRGFYLQRLAREFEQKV</sequence>
<evidence type="ECO:0000313" key="18">
    <source>
        <dbReference type="EMBL" id="PSS22136.1"/>
    </source>
</evidence>
<dbReference type="SUPFAM" id="SSF53335">
    <property type="entry name" value="S-adenosyl-L-methionine-dependent methyltransferases"/>
    <property type="match status" value="1"/>
</dbReference>
<comment type="similarity">
    <text evidence="3">Belongs to the methyltransferase superfamily. LCMT family.</text>
</comment>
<evidence type="ECO:0000256" key="10">
    <source>
        <dbReference type="ARBA" id="ARBA00022694"/>
    </source>
</evidence>
<protein>
    <recommendedName>
        <fullName evidence="6">tRNA wybutosine-synthesizing protein 4</fullName>
        <ecNumber evidence="5">2.1.1.290</ecNumber>
        <ecNumber evidence="4">2.3.1.231</ecNumber>
    </recommendedName>
    <alternativeName>
        <fullName evidence="13">Leucine carboxyl methyltransferase 2</fullName>
    </alternativeName>
    <alternativeName>
        <fullName evidence="14">tRNA(Phe) (7-(3-amino-3-(methoxycarbonyl)propyl)wyosine(37)-N)-methoxycarbonyltransferase</fullName>
    </alternativeName>
    <alternativeName>
        <fullName evidence="12">tRNA(Phe) (7-(3-amino-3-carboxypropyl)wyosine(37)-O)-methyltransferase</fullName>
    </alternativeName>
</protein>
<dbReference type="InterPro" id="IPR029063">
    <property type="entry name" value="SAM-dependent_MTases_sf"/>
</dbReference>
<dbReference type="AlphaFoldDB" id="A0A2T3B5W4"/>
<dbReference type="STRING" id="857342.A0A2T3B5W4"/>
<keyword evidence="8" id="KW-0808">Transferase</keyword>
<evidence type="ECO:0000256" key="5">
    <source>
        <dbReference type="ARBA" id="ARBA00012779"/>
    </source>
</evidence>
<dbReference type="InterPro" id="IPR041667">
    <property type="entry name" value="Cupin_8"/>
</dbReference>
<evidence type="ECO:0000256" key="13">
    <source>
        <dbReference type="ARBA" id="ARBA00030231"/>
    </source>
</evidence>
<dbReference type="Pfam" id="PF13418">
    <property type="entry name" value="Beta-prop_TYW4"/>
    <property type="match status" value="1"/>
</dbReference>
<gene>
    <name evidence="18" type="ORF">M430DRAFT_118329</name>
</gene>
<dbReference type="InParanoid" id="A0A2T3B5W4"/>
<dbReference type="SUPFAM" id="SSF117281">
    <property type="entry name" value="Kelch motif"/>
    <property type="match status" value="1"/>
</dbReference>
<evidence type="ECO:0000256" key="11">
    <source>
        <dbReference type="ARBA" id="ARBA00025588"/>
    </source>
</evidence>
<organism evidence="18 19">
    <name type="scientific">Amorphotheca resinae ATCC 22711</name>
    <dbReference type="NCBI Taxonomy" id="857342"/>
    <lineage>
        <taxon>Eukaryota</taxon>
        <taxon>Fungi</taxon>
        <taxon>Dikarya</taxon>
        <taxon>Ascomycota</taxon>
        <taxon>Pezizomycotina</taxon>
        <taxon>Leotiomycetes</taxon>
        <taxon>Helotiales</taxon>
        <taxon>Amorphothecaceae</taxon>
        <taxon>Amorphotheca</taxon>
    </lineage>
</organism>
<dbReference type="Proteomes" id="UP000241818">
    <property type="component" value="Unassembled WGS sequence"/>
</dbReference>
<evidence type="ECO:0000256" key="14">
    <source>
        <dbReference type="ARBA" id="ARBA00030847"/>
    </source>
</evidence>
<dbReference type="FunFam" id="2.60.120.650:FF:000043">
    <property type="entry name" value="tRNA wybutosine-synthesizing protein 4"/>
    <property type="match status" value="1"/>
</dbReference>
<feature type="domain" description="JmjC" evidence="17">
    <location>
        <begin position="842"/>
        <end position="996"/>
    </location>
</feature>
<name>A0A2T3B5W4_AMORE</name>
<keyword evidence="19" id="KW-1185">Reference proteome</keyword>
<evidence type="ECO:0000256" key="3">
    <source>
        <dbReference type="ARBA" id="ARBA00010703"/>
    </source>
</evidence>
<evidence type="ECO:0000259" key="17">
    <source>
        <dbReference type="PROSITE" id="PS51184"/>
    </source>
</evidence>
<dbReference type="Gene3D" id="3.40.50.150">
    <property type="entry name" value="Vaccinia Virus protein VP39"/>
    <property type="match status" value="1"/>
</dbReference>
<dbReference type="Gene3D" id="2.60.120.650">
    <property type="entry name" value="Cupin"/>
    <property type="match status" value="1"/>
</dbReference>
<evidence type="ECO:0000256" key="2">
    <source>
        <dbReference type="ARBA" id="ARBA00004797"/>
    </source>
</evidence>
<dbReference type="EC" id="2.3.1.231" evidence="4"/>
<dbReference type="PROSITE" id="PS51184">
    <property type="entry name" value="JMJC"/>
    <property type="match status" value="1"/>
</dbReference>
<dbReference type="EC" id="2.1.1.290" evidence="5"/>
<comment type="catalytic activity">
    <reaction evidence="1">
        <text>7-[(3S)-3-amino-3-carboxypropyl]wyosine(37) in tRNA(Phe) + S-adenosyl-L-methionine = 7-[(3S)-(3-amino-3-methoxycarbonyl)propyl]wyosine(37) in tRNA(Phe) + S-adenosyl-L-homocysteine</text>
        <dbReference type="Rhea" id="RHEA:36903"/>
        <dbReference type="Rhea" id="RHEA-COMP:10379"/>
        <dbReference type="Rhea" id="RHEA-COMP:11844"/>
        <dbReference type="ChEBI" id="CHEBI:57856"/>
        <dbReference type="ChEBI" id="CHEBI:59789"/>
        <dbReference type="ChEBI" id="CHEBI:73543"/>
        <dbReference type="ChEBI" id="CHEBI:74275"/>
        <dbReference type="EC" id="2.1.1.290"/>
    </reaction>
</comment>
<comment type="catalytic activity">
    <reaction evidence="15">
        <text>7-[(3S)-(3-amino-3-methoxycarbonyl)propyl]wyosine(37) in tRNA(Phe) + S-adenosyl-L-methionine + CO2 = wybutosine(37) in tRNA(Phe) + S-adenosyl-L-homocysteine + 2 H(+)</text>
        <dbReference type="Rhea" id="RHEA:37119"/>
        <dbReference type="Rhea" id="RHEA-COMP:11844"/>
        <dbReference type="Rhea" id="RHEA-COMP:11847"/>
        <dbReference type="ChEBI" id="CHEBI:15378"/>
        <dbReference type="ChEBI" id="CHEBI:16526"/>
        <dbReference type="ChEBI" id="CHEBI:57856"/>
        <dbReference type="ChEBI" id="CHEBI:59789"/>
        <dbReference type="ChEBI" id="CHEBI:73544"/>
        <dbReference type="ChEBI" id="CHEBI:74275"/>
        <dbReference type="EC" id="2.3.1.231"/>
    </reaction>
</comment>
<dbReference type="RefSeq" id="XP_024722291.1">
    <property type="nucleotide sequence ID" value="XM_024861703.1"/>
</dbReference>
<evidence type="ECO:0000256" key="16">
    <source>
        <dbReference type="SAM" id="MobiDB-lite"/>
    </source>
</evidence>
<dbReference type="Pfam" id="PF04072">
    <property type="entry name" value="LCM"/>
    <property type="match status" value="1"/>
</dbReference>
<evidence type="ECO:0000256" key="4">
    <source>
        <dbReference type="ARBA" id="ARBA00012155"/>
    </source>
</evidence>
<evidence type="ECO:0000256" key="7">
    <source>
        <dbReference type="ARBA" id="ARBA00022603"/>
    </source>
</evidence>
<reference evidence="18 19" key="1">
    <citation type="journal article" date="2018" name="New Phytol.">
        <title>Comparative genomics and transcriptomics depict ericoid mycorrhizal fungi as versatile saprotrophs and plant mutualists.</title>
        <authorList>
            <person name="Martino E."/>
            <person name="Morin E."/>
            <person name="Grelet G.A."/>
            <person name="Kuo A."/>
            <person name="Kohler A."/>
            <person name="Daghino S."/>
            <person name="Barry K.W."/>
            <person name="Cichocki N."/>
            <person name="Clum A."/>
            <person name="Dockter R.B."/>
            <person name="Hainaut M."/>
            <person name="Kuo R.C."/>
            <person name="LaButti K."/>
            <person name="Lindahl B.D."/>
            <person name="Lindquist E.A."/>
            <person name="Lipzen A."/>
            <person name="Khouja H.R."/>
            <person name="Magnuson J."/>
            <person name="Murat C."/>
            <person name="Ohm R.A."/>
            <person name="Singer S.W."/>
            <person name="Spatafora J.W."/>
            <person name="Wang M."/>
            <person name="Veneault-Fourrey C."/>
            <person name="Henrissat B."/>
            <person name="Grigoriev I.V."/>
            <person name="Martin F.M."/>
            <person name="Perotto S."/>
        </authorList>
    </citation>
    <scope>NUCLEOTIDE SEQUENCE [LARGE SCALE GENOMIC DNA]</scope>
    <source>
        <strain evidence="18 19">ATCC 22711</strain>
    </source>
</reference>
<accession>A0A2T3B5W4</accession>
<dbReference type="InterPro" id="IPR003347">
    <property type="entry name" value="JmjC_dom"/>
</dbReference>
<dbReference type="InterPro" id="IPR015915">
    <property type="entry name" value="Kelch-typ_b-propeller"/>
</dbReference>
<dbReference type="InterPro" id="IPR007213">
    <property type="entry name" value="Ppm1/Ppm2/Tcmp"/>
</dbReference>
<proteinExistence type="inferred from homology"/>
<dbReference type="GO" id="GO:0008175">
    <property type="term" value="F:tRNA methyltransferase activity"/>
    <property type="evidence" value="ECO:0007669"/>
    <property type="project" value="TreeGrafter"/>
</dbReference>
<dbReference type="OrthoDB" id="47172at2759"/>
<evidence type="ECO:0000256" key="1">
    <source>
        <dbReference type="ARBA" id="ARBA00001806"/>
    </source>
</evidence>
<evidence type="ECO:0000256" key="8">
    <source>
        <dbReference type="ARBA" id="ARBA00022679"/>
    </source>
</evidence>
<keyword evidence="7" id="KW-0489">Methyltransferase</keyword>
<dbReference type="Pfam" id="PF13621">
    <property type="entry name" value="Cupin_8"/>
    <property type="match status" value="1"/>
</dbReference>
<dbReference type="Gene3D" id="2.120.10.80">
    <property type="entry name" value="Kelch-type beta propeller"/>
    <property type="match status" value="1"/>
</dbReference>
<feature type="region of interest" description="Disordered" evidence="16">
    <location>
        <begin position="1"/>
        <end position="23"/>
    </location>
</feature>
<evidence type="ECO:0000256" key="12">
    <source>
        <dbReference type="ARBA" id="ARBA00029750"/>
    </source>
</evidence>
<comment type="function">
    <text evidence="11">Probable S-adenosyl-L-methionine-dependent methyltransferase that acts as a component of the wybutosine biosynthesis pathway. Wybutosine is a hyper modified guanosine with a tricyclic base found at the 3'-position adjacent to the anticodon of eukaryotic phenylalanine tRNA. May methylate the carboxyl group of leucine residues to form alpha-leucine ester residues.</text>
</comment>
<dbReference type="GeneID" id="36569784"/>
<dbReference type="UniPathway" id="UPA00375"/>
<keyword evidence="10" id="KW-0819">tRNA processing</keyword>
<dbReference type="GO" id="GO:0030488">
    <property type="term" value="P:tRNA methylation"/>
    <property type="evidence" value="ECO:0007669"/>
    <property type="project" value="TreeGrafter"/>
</dbReference>
<dbReference type="FunCoup" id="A0A2T3B5W4">
    <property type="interactions" value="97"/>
</dbReference>
<evidence type="ECO:0000313" key="19">
    <source>
        <dbReference type="Proteomes" id="UP000241818"/>
    </source>
</evidence>
<dbReference type="SUPFAM" id="SSF51197">
    <property type="entry name" value="Clavaminate synthase-like"/>
    <property type="match status" value="1"/>
</dbReference>
<dbReference type="Gene3D" id="6.10.140.1470">
    <property type="match status" value="1"/>
</dbReference>
<dbReference type="PANTHER" id="PTHR46529:SF1">
    <property type="entry name" value="TRNA WYBUTOSINE-SYNTHESIZING PROTEIN 4"/>
    <property type="match status" value="1"/>
</dbReference>
<comment type="pathway">
    <text evidence="2">tRNA modification; wybutosine-tRNA(Phe) biosynthesis.</text>
</comment>